<protein>
    <submittedName>
        <fullName evidence="2">Alpha-1,6-mannosyltransferase</fullName>
        <ecNumber evidence="2">2.4.1.-</ecNumber>
    </submittedName>
</protein>
<sequence>MRVVDINEFYSPTGGGVRTYLERKMAIMAEMGHELIVIAPGKEDGVEERVGGGRICWVKSLPMVVDKNYRLFWAEAPIHRLLDSLKPDIVETSSPWRPGWILANWQGDAPKVFFAHNDNVAAYPLRWFERLASPKKIEEAFGWYTRRMDGFLQHYDAFVTNGPALFKRYAKRGLKVHASMALGIERGFFSPTLRDEKLRSALLEQLDLPPHGHLLLGLGRHHPEKRWPMVFDAVETAGHDLPVGMILIGQGVDRRRLERRIAGSPHIKMFHPVYDRPRLARIMASCDALIHGSDAEPFGLVGLEAVASGLPLVVPDEGGLFEISDPLYAETYRARDAHSAAEAILRLFGRDQRILKAAANHAAGQVRTDRDHVVDLLAYYESLIREKAGDVPLLGRGAA</sequence>
<proteinExistence type="predicted"/>
<gene>
    <name evidence="2" type="ORF">FHR23_000651</name>
</gene>
<evidence type="ECO:0000259" key="1">
    <source>
        <dbReference type="Pfam" id="PF13439"/>
    </source>
</evidence>
<dbReference type="SUPFAM" id="SSF53756">
    <property type="entry name" value="UDP-Glycosyltransferase/glycogen phosphorylase"/>
    <property type="match status" value="1"/>
</dbReference>
<accession>A0A840YW23</accession>
<feature type="domain" description="Glycosyltransferase subfamily 4-like N-terminal" evidence="1">
    <location>
        <begin position="15"/>
        <end position="173"/>
    </location>
</feature>
<dbReference type="PANTHER" id="PTHR45947:SF3">
    <property type="entry name" value="SULFOQUINOVOSYL TRANSFERASE SQD2"/>
    <property type="match status" value="1"/>
</dbReference>
<dbReference type="AlphaFoldDB" id="A0A840YW23"/>
<keyword evidence="2" id="KW-0328">Glycosyltransferase</keyword>
<dbReference type="InterPro" id="IPR050194">
    <property type="entry name" value="Glycosyltransferase_grp1"/>
</dbReference>
<reference evidence="2 3" key="1">
    <citation type="submission" date="2020-08" db="EMBL/GenBank/DDBJ databases">
        <title>Genomic Encyclopedia of Type Strains, Phase IV (KMG-IV): sequencing the most valuable type-strain genomes for metagenomic binning, comparative biology and taxonomic classification.</title>
        <authorList>
            <person name="Goeker M."/>
        </authorList>
    </citation>
    <scope>NUCLEOTIDE SEQUENCE [LARGE SCALE GENOMIC DNA]</scope>
    <source>
        <strain evidence="2 3">DSM 27203</strain>
    </source>
</reference>
<comment type="caution">
    <text evidence="2">The sequence shown here is derived from an EMBL/GenBank/DDBJ whole genome shotgun (WGS) entry which is preliminary data.</text>
</comment>
<dbReference type="EMBL" id="JACIJI010000001">
    <property type="protein sequence ID" value="MBB5717744.1"/>
    <property type="molecule type" value="Genomic_DNA"/>
</dbReference>
<dbReference type="GO" id="GO:0016757">
    <property type="term" value="F:glycosyltransferase activity"/>
    <property type="evidence" value="ECO:0007669"/>
    <property type="project" value="UniProtKB-KW"/>
</dbReference>
<dbReference type="Pfam" id="PF13439">
    <property type="entry name" value="Glyco_transf_4"/>
    <property type="match status" value="1"/>
</dbReference>
<keyword evidence="2" id="KW-0808">Transferase</keyword>
<dbReference type="PANTHER" id="PTHR45947">
    <property type="entry name" value="SULFOQUINOVOSYL TRANSFERASE SQD2"/>
    <property type="match status" value="1"/>
</dbReference>
<dbReference type="InterPro" id="IPR028098">
    <property type="entry name" value="Glyco_trans_4-like_N"/>
</dbReference>
<dbReference type="Proteomes" id="UP000554342">
    <property type="component" value="Unassembled WGS sequence"/>
</dbReference>
<dbReference type="Gene3D" id="3.40.50.2000">
    <property type="entry name" value="Glycogen Phosphorylase B"/>
    <property type="match status" value="2"/>
</dbReference>
<name>A0A840YW23_9SPHN</name>
<evidence type="ECO:0000313" key="3">
    <source>
        <dbReference type="Proteomes" id="UP000554342"/>
    </source>
</evidence>
<keyword evidence="3" id="KW-1185">Reference proteome</keyword>
<organism evidence="2 3">
    <name type="scientific">Stakelama sediminis</name>
    <dbReference type="NCBI Taxonomy" id="463200"/>
    <lineage>
        <taxon>Bacteria</taxon>
        <taxon>Pseudomonadati</taxon>
        <taxon>Pseudomonadota</taxon>
        <taxon>Alphaproteobacteria</taxon>
        <taxon>Sphingomonadales</taxon>
        <taxon>Sphingomonadaceae</taxon>
        <taxon>Stakelama</taxon>
    </lineage>
</organism>
<dbReference type="Pfam" id="PF13692">
    <property type="entry name" value="Glyco_trans_1_4"/>
    <property type="match status" value="1"/>
</dbReference>
<evidence type="ECO:0000313" key="2">
    <source>
        <dbReference type="EMBL" id="MBB5717744.1"/>
    </source>
</evidence>
<dbReference type="EC" id="2.4.1.-" evidence="2"/>
<dbReference type="RefSeq" id="WP_184001467.1">
    <property type="nucleotide sequence ID" value="NZ_BAABIF010000004.1"/>
</dbReference>